<dbReference type="PANTHER" id="PTHR34923">
    <property type="entry name" value="SMALL INTEGRAL MEMBRANE PROTEIN 20"/>
    <property type="match status" value="1"/>
</dbReference>
<evidence type="ECO:0000313" key="3">
    <source>
        <dbReference type="Proteomes" id="UP001162164"/>
    </source>
</evidence>
<dbReference type="PANTHER" id="PTHR34923:SF1">
    <property type="entry name" value="SMALL INTEGRAL MEMBRANE PROTEIN 20"/>
    <property type="match status" value="1"/>
</dbReference>
<accession>A0ABQ9JL55</accession>
<organism evidence="2 3">
    <name type="scientific">Molorchus minor</name>
    <dbReference type="NCBI Taxonomy" id="1323400"/>
    <lineage>
        <taxon>Eukaryota</taxon>
        <taxon>Metazoa</taxon>
        <taxon>Ecdysozoa</taxon>
        <taxon>Arthropoda</taxon>
        <taxon>Hexapoda</taxon>
        <taxon>Insecta</taxon>
        <taxon>Pterygota</taxon>
        <taxon>Neoptera</taxon>
        <taxon>Endopterygota</taxon>
        <taxon>Coleoptera</taxon>
        <taxon>Polyphaga</taxon>
        <taxon>Cucujiformia</taxon>
        <taxon>Chrysomeloidea</taxon>
        <taxon>Cerambycidae</taxon>
        <taxon>Lamiinae</taxon>
        <taxon>Monochamini</taxon>
        <taxon>Molorchus</taxon>
    </lineage>
</organism>
<evidence type="ECO:0000313" key="2">
    <source>
        <dbReference type="EMBL" id="KAJ8978215.1"/>
    </source>
</evidence>
<proteinExistence type="predicted"/>
<evidence type="ECO:0000256" key="1">
    <source>
        <dbReference type="SAM" id="Phobius"/>
    </source>
</evidence>
<feature type="transmembrane region" description="Helical" evidence="1">
    <location>
        <begin position="6"/>
        <end position="33"/>
    </location>
</feature>
<keyword evidence="3" id="KW-1185">Reference proteome</keyword>
<comment type="caution">
    <text evidence="2">The sequence shown here is derived from an EMBL/GenBank/DDBJ whole genome shotgun (WGS) entry which is preliminary data.</text>
</comment>
<keyword evidence="1" id="KW-0812">Transmembrane</keyword>
<dbReference type="Pfam" id="PF15061">
    <property type="entry name" value="MITRAC7_Phoenixin"/>
    <property type="match status" value="1"/>
</dbReference>
<sequence length="130" mass="14784">MAIMRGWRYAALIGGLVATIGIAIYPIIIVPILNPEKYKKIQAHTRSSIRQEDIQPGIDTNEYTGEKKVTWSSDNSFSRKLSDRQKLKSNSCSAIPKMGLTEIPEKLACFCLSKYQDMKIWTDPFDRKKS</sequence>
<protein>
    <submittedName>
        <fullName evidence="2">Uncharacterized protein</fullName>
    </submittedName>
</protein>
<name>A0ABQ9JL55_9CUCU</name>
<gene>
    <name evidence="2" type="ORF">NQ317_002035</name>
</gene>
<reference evidence="2" key="1">
    <citation type="journal article" date="2023" name="Insect Mol. Biol.">
        <title>Genome sequencing provides insights into the evolution of gene families encoding plant cell wall-degrading enzymes in longhorned beetles.</title>
        <authorList>
            <person name="Shin N.R."/>
            <person name="Okamura Y."/>
            <person name="Kirsch R."/>
            <person name="Pauchet Y."/>
        </authorList>
    </citation>
    <scope>NUCLEOTIDE SEQUENCE</scope>
    <source>
        <strain evidence="2">MMC_N1</strain>
    </source>
</reference>
<keyword evidence="1" id="KW-1133">Transmembrane helix</keyword>
<dbReference type="EMBL" id="JAPWTJ010000462">
    <property type="protein sequence ID" value="KAJ8978215.1"/>
    <property type="molecule type" value="Genomic_DNA"/>
</dbReference>
<dbReference type="Proteomes" id="UP001162164">
    <property type="component" value="Unassembled WGS sequence"/>
</dbReference>
<dbReference type="InterPro" id="IPR027917">
    <property type="entry name" value="MITRAC7/Phoenixin"/>
</dbReference>
<keyword evidence="1" id="KW-0472">Membrane</keyword>